<dbReference type="PANTHER" id="PTHR43679">
    <property type="entry name" value="OCTANOYLTRANSFERASE LIPM-RELATED"/>
    <property type="match status" value="1"/>
</dbReference>
<dbReference type="RefSeq" id="WP_274163149.1">
    <property type="nucleotide sequence ID" value="NZ_JAJUBC010000003.1"/>
</dbReference>
<organism evidence="2 3">
    <name type="scientific">Enterovibrio gelatinilyticus</name>
    <dbReference type="NCBI Taxonomy" id="2899819"/>
    <lineage>
        <taxon>Bacteria</taxon>
        <taxon>Pseudomonadati</taxon>
        <taxon>Pseudomonadota</taxon>
        <taxon>Gammaproteobacteria</taxon>
        <taxon>Vibrionales</taxon>
        <taxon>Vibrionaceae</taxon>
        <taxon>Enterovibrio</taxon>
    </lineage>
</organism>
<feature type="domain" description="BPL/LPL catalytic" evidence="1">
    <location>
        <begin position="33"/>
        <end position="229"/>
    </location>
</feature>
<dbReference type="SUPFAM" id="SSF55681">
    <property type="entry name" value="Class II aaRS and biotin synthetases"/>
    <property type="match status" value="1"/>
</dbReference>
<name>A0ABT5QXA2_9GAMM</name>
<sequence>MSFSSDVSLSVISPERGLHEESLLFEKVANNELTSGYKIWRCQPSIVVPRSLSQKEGFRHAVDAMSGMGWPVFVRQTGGDLVPQSPGSLNVTLVFKRHKDKGSIKDTYLALCLPIINALAKMGISAHCAPIPGSFCDGDYNLVVGDQKLAGTAQRWRRVKSAENKNEFAVLVHAVILCSGNLQERWQVTNAFYAHCGIDKKIELTKHTSVAQLKPSASISDEERLKQLATTISQELNIIIR</sequence>
<dbReference type="InterPro" id="IPR050664">
    <property type="entry name" value="Octanoyltrans_LipM/LipL"/>
</dbReference>
<evidence type="ECO:0000259" key="1">
    <source>
        <dbReference type="PROSITE" id="PS51733"/>
    </source>
</evidence>
<protein>
    <recommendedName>
        <fullName evidence="1">BPL/LPL catalytic domain-containing protein</fullName>
    </recommendedName>
</protein>
<dbReference type="InterPro" id="IPR004143">
    <property type="entry name" value="BPL_LPL_catalytic"/>
</dbReference>
<dbReference type="InterPro" id="IPR045864">
    <property type="entry name" value="aa-tRNA-synth_II/BPL/LPL"/>
</dbReference>
<gene>
    <name evidence="2" type="ORF">LRP50_03745</name>
</gene>
<accession>A0ABT5QXA2</accession>
<dbReference type="Proteomes" id="UP001149400">
    <property type="component" value="Unassembled WGS sequence"/>
</dbReference>
<dbReference type="EMBL" id="JAJUBC010000003">
    <property type="protein sequence ID" value="MDD1792235.1"/>
    <property type="molecule type" value="Genomic_DNA"/>
</dbReference>
<comment type="caution">
    <text evidence="2">The sequence shown here is derived from an EMBL/GenBank/DDBJ whole genome shotgun (WGS) entry which is preliminary data.</text>
</comment>
<dbReference type="Gene3D" id="3.30.930.10">
    <property type="entry name" value="Bira Bifunctional Protein, Domain 2"/>
    <property type="match status" value="1"/>
</dbReference>
<dbReference type="PANTHER" id="PTHR43679:SF2">
    <property type="entry name" value="OCTANOYL-[GCVH]:PROTEIN N-OCTANOYLTRANSFERASE"/>
    <property type="match status" value="1"/>
</dbReference>
<dbReference type="PROSITE" id="PS51733">
    <property type="entry name" value="BPL_LPL_CATALYTIC"/>
    <property type="match status" value="1"/>
</dbReference>
<evidence type="ECO:0000313" key="3">
    <source>
        <dbReference type="Proteomes" id="UP001149400"/>
    </source>
</evidence>
<keyword evidence="3" id="KW-1185">Reference proteome</keyword>
<evidence type="ECO:0000313" key="2">
    <source>
        <dbReference type="EMBL" id="MDD1792235.1"/>
    </source>
</evidence>
<proteinExistence type="predicted"/>
<reference evidence="2" key="1">
    <citation type="submission" date="2021-12" db="EMBL/GenBank/DDBJ databases">
        <title>Enterovibrio ZSDZ35 sp. nov. and Enterovibrio ZSDZ42 sp. nov., isolated from coastal seawater in Qingdao.</title>
        <authorList>
            <person name="Zhang P."/>
        </authorList>
    </citation>
    <scope>NUCLEOTIDE SEQUENCE</scope>
    <source>
        <strain evidence="2">ZSDZ42</strain>
    </source>
</reference>
<dbReference type="Pfam" id="PF21948">
    <property type="entry name" value="LplA-B_cat"/>
    <property type="match status" value="1"/>
</dbReference>